<comment type="caution">
    <text evidence="5">The sequence shown here is derived from an EMBL/GenBank/DDBJ whole genome shotgun (WGS) entry which is preliminary data.</text>
</comment>
<sequence>MAKAYHEVCPSHNMLIIDSQQSIGGTWAKERLYPGLKTNNIIGSYEFGDFPVIPEKFGVKFGQHIPGAVVHEYLCQTAEEFGLSSRTRLQTRIESAELRSSGDWLLCVRSIDGEDHQTSQLIAKRLVIATGLTSEPHIPEYKGVETFRGNFFHSRQLKDRAEDIRLSNEVVVVGANKSAWDTCYSAATAGAHVSMVIRPGGGGPSWVWPVVLPFKLSLQKMATTRFFTLFDPCIWAEDSSGFGWARTLLHRTRLGRQLVKLFWRLFDLPALSANGYTSHPDLAKLKPWTSTYWMGNSLGVHNYETNWFDLVKQGKITVHVADVTSFSGNKIFLSNGEVVLADTFVSCTGWKIVPPIKFLPEDAVADLGLPGKETLEDDVLISKTKREIFERVPELRQRPHKKLPPGSAPIIPTRDTRISKPYRLYRFMVPPAKRFLERRNIAFIGAHLALNATTVAQAQALWITAFFQNEISHLKPREIDVQGVQYQTILQSEYCRLRHPPDGGGAGERCPDLIFDGLLYTDLLLRDVGIKNFRKQGVWKELFQRYLPKDYAGMTEELIELIRHNDLGA</sequence>
<keyword evidence="6" id="KW-1185">Reference proteome</keyword>
<proteinExistence type="inferred from homology"/>
<evidence type="ECO:0000256" key="2">
    <source>
        <dbReference type="ARBA" id="ARBA00022630"/>
    </source>
</evidence>
<evidence type="ECO:0008006" key="7">
    <source>
        <dbReference type="Google" id="ProtNLM"/>
    </source>
</evidence>
<keyword evidence="4" id="KW-0560">Oxidoreductase</keyword>
<evidence type="ECO:0000256" key="4">
    <source>
        <dbReference type="ARBA" id="ARBA00023002"/>
    </source>
</evidence>
<dbReference type="PANTHER" id="PTHR23023">
    <property type="entry name" value="DIMETHYLANILINE MONOOXYGENASE"/>
    <property type="match status" value="1"/>
</dbReference>
<dbReference type="InterPro" id="IPR050346">
    <property type="entry name" value="FMO-like"/>
</dbReference>
<evidence type="ECO:0000256" key="1">
    <source>
        <dbReference type="ARBA" id="ARBA00009183"/>
    </source>
</evidence>
<dbReference type="AlphaFoldDB" id="A0AA38XDU1"/>
<evidence type="ECO:0000313" key="5">
    <source>
        <dbReference type="EMBL" id="KAJ9611227.1"/>
    </source>
</evidence>
<reference evidence="5" key="1">
    <citation type="submission" date="2022-10" db="EMBL/GenBank/DDBJ databases">
        <title>Culturing micro-colonial fungi from biological soil crusts in the Mojave desert and describing Neophaeococcomyces mojavensis, and introducing the new genera and species Taxawa tesnikishii.</title>
        <authorList>
            <person name="Kurbessoian T."/>
            <person name="Stajich J.E."/>
        </authorList>
    </citation>
    <scope>NUCLEOTIDE SEQUENCE</scope>
    <source>
        <strain evidence="5">TK_41</strain>
    </source>
</reference>
<organism evidence="5 6">
    <name type="scientific">Cladophialophora chaetospira</name>
    <dbReference type="NCBI Taxonomy" id="386627"/>
    <lineage>
        <taxon>Eukaryota</taxon>
        <taxon>Fungi</taxon>
        <taxon>Dikarya</taxon>
        <taxon>Ascomycota</taxon>
        <taxon>Pezizomycotina</taxon>
        <taxon>Eurotiomycetes</taxon>
        <taxon>Chaetothyriomycetidae</taxon>
        <taxon>Chaetothyriales</taxon>
        <taxon>Herpotrichiellaceae</taxon>
        <taxon>Cladophialophora</taxon>
    </lineage>
</organism>
<dbReference type="GO" id="GO:0050660">
    <property type="term" value="F:flavin adenine dinucleotide binding"/>
    <property type="evidence" value="ECO:0007669"/>
    <property type="project" value="InterPro"/>
</dbReference>
<keyword evidence="2" id="KW-0285">Flavoprotein</keyword>
<dbReference type="Proteomes" id="UP001172673">
    <property type="component" value="Unassembled WGS sequence"/>
</dbReference>
<accession>A0AA38XDU1</accession>
<evidence type="ECO:0000256" key="3">
    <source>
        <dbReference type="ARBA" id="ARBA00022827"/>
    </source>
</evidence>
<dbReference type="SUPFAM" id="SSF51905">
    <property type="entry name" value="FAD/NAD(P)-binding domain"/>
    <property type="match status" value="2"/>
</dbReference>
<dbReference type="InterPro" id="IPR036188">
    <property type="entry name" value="FAD/NAD-bd_sf"/>
</dbReference>
<dbReference type="GO" id="GO:0004499">
    <property type="term" value="F:N,N-dimethylaniline monooxygenase activity"/>
    <property type="evidence" value="ECO:0007669"/>
    <property type="project" value="InterPro"/>
</dbReference>
<dbReference type="GO" id="GO:0050661">
    <property type="term" value="F:NADP binding"/>
    <property type="evidence" value="ECO:0007669"/>
    <property type="project" value="InterPro"/>
</dbReference>
<gene>
    <name evidence="5" type="ORF">H2200_004410</name>
</gene>
<dbReference type="Gene3D" id="3.50.50.60">
    <property type="entry name" value="FAD/NAD(P)-binding domain"/>
    <property type="match status" value="1"/>
</dbReference>
<protein>
    <recommendedName>
        <fullName evidence="7">L-ornithine N(5)-oxygenase</fullName>
    </recommendedName>
</protein>
<dbReference type="InterPro" id="IPR020946">
    <property type="entry name" value="Flavin_mOase-like"/>
</dbReference>
<comment type="similarity">
    <text evidence="1">Belongs to the FMO family.</text>
</comment>
<keyword evidence="3" id="KW-0274">FAD</keyword>
<dbReference type="Pfam" id="PF00743">
    <property type="entry name" value="FMO-like"/>
    <property type="match status" value="1"/>
</dbReference>
<evidence type="ECO:0000313" key="6">
    <source>
        <dbReference type="Proteomes" id="UP001172673"/>
    </source>
</evidence>
<dbReference type="EMBL" id="JAPDRK010000006">
    <property type="protein sequence ID" value="KAJ9611227.1"/>
    <property type="molecule type" value="Genomic_DNA"/>
</dbReference>
<name>A0AA38XDU1_9EURO</name>